<feature type="transmembrane region" description="Helical" evidence="1">
    <location>
        <begin position="12"/>
        <end position="35"/>
    </location>
</feature>
<evidence type="ECO:0000313" key="3">
    <source>
        <dbReference type="EMBL" id="SVD11565.1"/>
    </source>
</evidence>
<dbReference type="AlphaFoldDB" id="A0A382SQ14"/>
<dbReference type="InterPro" id="IPR027381">
    <property type="entry name" value="LytR/CpsA/Psr_C"/>
</dbReference>
<dbReference type="Pfam" id="PF13399">
    <property type="entry name" value="LytR_C"/>
    <property type="match status" value="1"/>
</dbReference>
<proteinExistence type="predicted"/>
<keyword evidence="1" id="KW-0472">Membrane</keyword>
<evidence type="ECO:0000256" key="1">
    <source>
        <dbReference type="SAM" id="Phobius"/>
    </source>
</evidence>
<evidence type="ECO:0000259" key="2">
    <source>
        <dbReference type="Pfam" id="PF13399"/>
    </source>
</evidence>
<feature type="domain" description="LytR/CpsA/Psr regulator C-terminal" evidence="2">
    <location>
        <begin position="71"/>
        <end position="163"/>
    </location>
</feature>
<dbReference type="Gene3D" id="3.30.70.2390">
    <property type="match status" value="1"/>
</dbReference>
<sequence length="177" mass="19382">RKRHNRQKKSESLGMALNAAIIVAGILLLGFIYSFSKNQTHQGVPIQVTFPVPSTKPILAKDVFIQNPIQDIKIEVLNGCGVPALAAKTTEFLRSQQVDVIRSDNADHHQYQTTLIIQRNEKMESLQTVAASLGISVTDSSHVMISPDESLGIDVTVILGKDYSTLTELVDFISVSP</sequence>
<reference evidence="3" key="1">
    <citation type="submission" date="2018-05" db="EMBL/GenBank/DDBJ databases">
        <authorList>
            <person name="Lanie J.A."/>
            <person name="Ng W.-L."/>
            <person name="Kazmierczak K.M."/>
            <person name="Andrzejewski T.M."/>
            <person name="Davidsen T.M."/>
            <person name="Wayne K.J."/>
            <person name="Tettelin H."/>
            <person name="Glass J.I."/>
            <person name="Rusch D."/>
            <person name="Podicherti R."/>
            <person name="Tsui H.-C.T."/>
            <person name="Winkler M.E."/>
        </authorList>
    </citation>
    <scope>NUCLEOTIDE SEQUENCE</scope>
</reference>
<keyword evidence="1" id="KW-1133">Transmembrane helix</keyword>
<gene>
    <name evidence="3" type="ORF">METZ01_LOCUS364419</name>
</gene>
<organism evidence="3">
    <name type="scientific">marine metagenome</name>
    <dbReference type="NCBI Taxonomy" id="408172"/>
    <lineage>
        <taxon>unclassified sequences</taxon>
        <taxon>metagenomes</taxon>
        <taxon>ecological metagenomes</taxon>
    </lineage>
</organism>
<protein>
    <recommendedName>
        <fullName evidence="2">LytR/CpsA/Psr regulator C-terminal domain-containing protein</fullName>
    </recommendedName>
</protein>
<name>A0A382SQ14_9ZZZZ</name>
<feature type="non-terminal residue" evidence="3">
    <location>
        <position position="1"/>
    </location>
</feature>
<accession>A0A382SQ14</accession>
<dbReference type="EMBL" id="UINC01130474">
    <property type="protein sequence ID" value="SVD11565.1"/>
    <property type="molecule type" value="Genomic_DNA"/>
</dbReference>
<keyword evidence="1" id="KW-0812">Transmembrane</keyword>